<accession>A0A843AKK3</accession>
<name>A0A843AKK3_METAZ</name>
<dbReference type="Proteomes" id="UP000658733">
    <property type="component" value="Unassembled WGS sequence"/>
</dbReference>
<dbReference type="InterPro" id="IPR012334">
    <property type="entry name" value="Pectin_lyas_fold"/>
</dbReference>
<sequence>MKKNNFFIISALLIICLFLGLASVSATSSDIYVSPSGNDSSNNGTVDSPYQSIGKAVNQSSNSSNVNIYLDEGTYRGKGNNTEIVINKAHISQGGSISIIGKGKDKTFIDGDSISFIFDIKADSIVHLYNLTIRNCKNDTGGAITTSGNLIIDNCVFTGNNATSVYYGGGAIYSNGGNITILNSIFDNCYSKNLGGAIYTSGALVKINNSNFTNNIASSNIAYLYNVYWDYDLGYNTAFNSSITNCYFINNTLTSTSSYISSILFMSGGSLINNTFINCSAENSTGPSVLSIQGYNKEGVYLKNTTIINCPNKNNQTFINIEGIVRNLNLTFLNNQTLNVTSPTNINLWGTVTDDNGNPVQGAYVYLLINDIVYASINTGVNGTFTHKFTKLMNDGLYTVTGYINNENVSSNLKNGTLNVNIDRSPVVYYVSNDGDDDSGDGTENNPFKTIQNAINRGFAVSICPTIIIKEGVYKGAGNVNMSFTDLGVLTIIGSYNKTIIDGEFINAGFKFGSYIQSNIINMTFINCSPIDSFGAAAVYASGFANITNCIFKNNSRQTVLELYGGGNVINSTFIDNNVTSLYMQGGLIENSSFINNNATSGIAGMPGTGSSYNFAVKNCTFANNALTGSYTTGILGGGGYYTTINNIFINNSGGSVLGGDFNSFNDTFINNTATNGVITRESANFTNGTFINNSASGNGSVVYVSENCVVDFINCNFDGNYANGTGNPIYIYSTLNSVGTLTTGKVKRVNVTYNSLYANKFSFTLTARITDAEGNIIQGGYLKFYADDKYLGIAKIINGTATLTYIGLENGNYTITGECPSGVDVSIITGNLEVNAVLKTNSTFYVSPTGSDSTGDGFKNNPFKTIGFALNKAYGDSKNVFIYLLEGIYSGVGNENLILPADFNVTISGNNSIITDIIGRFITSEEGPGIHKLANLILQNSESIKGSSQISVEYGLINNYGYLEIDNCTFHNNTYTVIKNNGTMIICNSIFKNNKYDPQSNTSTYAPLTRLGVIENGMGNLSIYDSLFDSNCYTLSGSDIRNPSNLLVVNTIFNNSLSSGIFHSDYSGFGYGNVTLINSSVINSIAVFTNRWSSGGSQQILNAYNCKFENNTRFDNLYGVTVFLTAVNSIFNNTGSVIKLWNNSVISNCIFVNTNNSTGNLTKGNLTFNFNDNRGCNLTVTNSAFATYLYVISNTQVSEINLNYNWWGANDKPDIIINGQNYTIEYWIVMALVNSGNSGLTQSISVVPKVTDDNGTLYDYDTSSVPIPPEDREFTWEVVNDTGYITPNTGNVSDSGFNSTFTGIGYGNHTVKAVFDTFNTSKTFELYILGSTTNVTVSNPTGKNGSTIIITANVKDNQGNPVNGGIVEFLFNGISGSKSLGYATVKDGVAEFIWIVNEPNFNNGEVYAEYHENDAYTGSVDTTDFTVLTVPTNLTIDLSKVSGNRGDKVLITVNVRDNQENPITSGFVEVYVNGVYLGTFDVVDGKAYANWTVSGNPGKVSVMANYTDDYTYVDNQKTTSFEINKIKTSTSMSNSKGTYGKNTVLKASLKDASGKAVVGRYVKFYVNNKYVGQAKTNSQGLAALNYKVKNTGSLTIKAISVSDSTYQSSTRSSKLSVPKLSKVKIKNSYAVKGKKITFKTLLANFGPDKSSLVISYKLPKGVKLLKRSLTSGLVKYNKRTGILSWTVKNLKLSKSKSALLTISLSAKKGKYYIKNSVKKSAGSVVYGNNALKNIKVK</sequence>
<dbReference type="SUPFAM" id="SSF51126">
    <property type="entry name" value="Pectin lyase-like"/>
    <property type="match status" value="3"/>
</dbReference>
<dbReference type="Gene3D" id="2.60.40.10">
    <property type="entry name" value="Immunoglobulins"/>
    <property type="match status" value="4"/>
</dbReference>
<comment type="caution">
    <text evidence="1">The sequence shown here is derived from an EMBL/GenBank/DDBJ whole genome shotgun (WGS) entry which is preliminary data.</text>
</comment>
<dbReference type="EMBL" id="JADIIN010000015">
    <property type="protein sequence ID" value="MBF4468048.1"/>
    <property type="molecule type" value="Genomic_DNA"/>
</dbReference>
<gene>
    <name evidence="1" type="ORF">ISP01_01450</name>
</gene>
<evidence type="ECO:0000313" key="1">
    <source>
        <dbReference type="EMBL" id="MBF4468048.1"/>
    </source>
</evidence>
<dbReference type="SMART" id="SM00710">
    <property type="entry name" value="PbH1"/>
    <property type="match status" value="10"/>
</dbReference>
<dbReference type="Gene3D" id="2.160.20.10">
    <property type="entry name" value="Single-stranded right-handed beta-helix, Pectin lyase-like"/>
    <property type="match status" value="2"/>
</dbReference>
<proteinExistence type="predicted"/>
<dbReference type="SUPFAM" id="SSF49373">
    <property type="entry name" value="Invasin/intimin cell-adhesion fragments"/>
    <property type="match status" value="1"/>
</dbReference>
<dbReference type="InterPro" id="IPR011050">
    <property type="entry name" value="Pectin_lyase_fold/virulence"/>
</dbReference>
<dbReference type="InterPro" id="IPR013783">
    <property type="entry name" value="Ig-like_fold"/>
</dbReference>
<dbReference type="Gene3D" id="3.30.1910.20">
    <property type="entry name" value="asparaginyl-tRNA synthetase, N-terminal domain"/>
    <property type="match status" value="1"/>
</dbReference>
<reference evidence="1" key="1">
    <citation type="submission" date="2020-10" db="EMBL/GenBank/DDBJ databases">
        <title>Dehalococcoides mccartyi of a TCE/Cr reducing biochatode.</title>
        <authorList>
            <person name="Matturro B."/>
        </authorList>
    </citation>
    <scope>NUCLEOTIDE SEQUENCE</scope>
    <source>
        <strain evidence="1">Bin4</strain>
    </source>
</reference>
<organism evidence="1 2">
    <name type="scientific">Methanobrevibacter arboriphilus</name>
    <dbReference type="NCBI Taxonomy" id="39441"/>
    <lineage>
        <taxon>Archaea</taxon>
        <taxon>Methanobacteriati</taxon>
        <taxon>Methanobacteriota</taxon>
        <taxon>Methanomada group</taxon>
        <taxon>Methanobacteria</taxon>
        <taxon>Methanobacteriales</taxon>
        <taxon>Methanobacteriaceae</taxon>
        <taxon>Methanobrevibacter</taxon>
    </lineage>
</organism>
<evidence type="ECO:0000313" key="2">
    <source>
        <dbReference type="Proteomes" id="UP000658733"/>
    </source>
</evidence>
<protein>
    <recommendedName>
        <fullName evidence="3">Adhesin-like protein</fullName>
    </recommendedName>
</protein>
<dbReference type="InterPro" id="IPR006626">
    <property type="entry name" value="PbH1"/>
</dbReference>
<dbReference type="InterPro" id="IPR008964">
    <property type="entry name" value="Invasin/intimin_cell_adhesion"/>
</dbReference>
<dbReference type="RefSeq" id="WP_278521756.1">
    <property type="nucleotide sequence ID" value="NZ_JADIIN010000015.1"/>
</dbReference>
<evidence type="ECO:0008006" key="3">
    <source>
        <dbReference type="Google" id="ProtNLM"/>
    </source>
</evidence>